<organism evidence="5 6">
    <name type="scientific">Kineococcus aurantiacus</name>
    <dbReference type="NCBI Taxonomy" id="37633"/>
    <lineage>
        <taxon>Bacteria</taxon>
        <taxon>Bacillati</taxon>
        <taxon>Actinomycetota</taxon>
        <taxon>Actinomycetes</taxon>
        <taxon>Kineosporiales</taxon>
        <taxon>Kineosporiaceae</taxon>
        <taxon>Kineococcus</taxon>
    </lineage>
</organism>
<comment type="caution">
    <text evidence="5">The sequence shown here is derived from an EMBL/GenBank/DDBJ whole genome shotgun (WGS) entry which is preliminary data.</text>
</comment>
<keyword evidence="2" id="KW-0547">Nucleotide-binding</keyword>
<reference evidence="5 6" key="1">
    <citation type="submission" date="2020-07" db="EMBL/GenBank/DDBJ databases">
        <title>Sequencing the genomes of 1000 actinobacteria strains.</title>
        <authorList>
            <person name="Klenk H.-P."/>
        </authorList>
    </citation>
    <scope>NUCLEOTIDE SEQUENCE [LARGE SCALE GENOMIC DNA]</scope>
    <source>
        <strain evidence="5 6">DSM 7487</strain>
    </source>
</reference>
<dbReference type="PANTHER" id="PTHR24220">
    <property type="entry name" value="IMPORT ATP-BINDING PROTEIN"/>
    <property type="match status" value="1"/>
</dbReference>
<dbReference type="PROSITE" id="PS00211">
    <property type="entry name" value="ABC_TRANSPORTER_1"/>
    <property type="match status" value="1"/>
</dbReference>
<dbReference type="Pfam" id="PF00005">
    <property type="entry name" value="ABC_tran"/>
    <property type="match status" value="1"/>
</dbReference>
<dbReference type="AlphaFoldDB" id="A0A7Y9ARZ0"/>
<dbReference type="PROSITE" id="PS50893">
    <property type="entry name" value="ABC_TRANSPORTER_2"/>
    <property type="match status" value="1"/>
</dbReference>
<dbReference type="GO" id="GO:0016887">
    <property type="term" value="F:ATP hydrolysis activity"/>
    <property type="evidence" value="ECO:0007669"/>
    <property type="project" value="InterPro"/>
</dbReference>
<protein>
    <submittedName>
        <fullName evidence="5">Putative ABC transport system ATP-binding protein</fullName>
    </submittedName>
</protein>
<evidence type="ECO:0000256" key="1">
    <source>
        <dbReference type="ARBA" id="ARBA00022448"/>
    </source>
</evidence>
<dbReference type="GO" id="GO:0022857">
    <property type="term" value="F:transmembrane transporter activity"/>
    <property type="evidence" value="ECO:0007669"/>
    <property type="project" value="TreeGrafter"/>
</dbReference>
<evidence type="ECO:0000313" key="6">
    <source>
        <dbReference type="Proteomes" id="UP000521922"/>
    </source>
</evidence>
<dbReference type="InterPro" id="IPR017871">
    <property type="entry name" value="ABC_transporter-like_CS"/>
</dbReference>
<dbReference type="GO" id="GO:0005886">
    <property type="term" value="C:plasma membrane"/>
    <property type="evidence" value="ECO:0007669"/>
    <property type="project" value="TreeGrafter"/>
</dbReference>
<dbReference type="InterPro" id="IPR015854">
    <property type="entry name" value="ABC_transpr_LolD-like"/>
</dbReference>
<dbReference type="InterPro" id="IPR003593">
    <property type="entry name" value="AAA+_ATPase"/>
</dbReference>
<dbReference type="Gene3D" id="3.40.50.300">
    <property type="entry name" value="P-loop containing nucleotide triphosphate hydrolases"/>
    <property type="match status" value="1"/>
</dbReference>
<dbReference type="EMBL" id="JACCBB010000001">
    <property type="protein sequence ID" value="NYD20526.1"/>
    <property type="molecule type" value="Genomic_DNA"/>
</dbReference>
<name>A0A7Y9ARZ0_9ACTN</name>
<sequence length="245" mass="25445">MSAPPLVAHEVTKSFPDREGGGWTPVLRGVSVTVHPGELVAVVGPSGSGKSTLLHCLSGLEDPTSGTVRIAGTPLAGLSGAALARLRREHVGFVFQSYNLIPSLTAWDNVALPVRLARRRVRAEDVDRALARVGLSERAGFKPAALSGGQQQRVAIARALVVERDVVFADEPTGALDTAAGAQVLALLREAASGRRAVVVVTHDLEAAATADRVLVLRDGTVHDELSGVSAAQVLEAVTRAAAKV</sequence>
<keyword evidence="6" id="KW-1185">Reference proteome</keyword>
<feature type="domain" description="ABC transporter" evidence="4">
    <location>
        <begin position="6"/>
        <end position="244"/>
    </location>
</feature>
<dbReference type="InterPro" id="IPR003439">
    <property type="entry name" value="ABC_transporter-like_ATP-bd"/>
</dbReference>
<proteinExistence type="predicted"/>
<dbReference type="SUPFAM" id="SSF52540">
    <property type="entry name" value="P-loop containing nucleoside triphosphate hydrolases"/>
    <property type="match status" value="1"/>
</dbReference>
<dbReference type="SMART" id="SM00382">
    <property type="entry name" value="AAA"/>
    <property type="match status" value="1"/>
</dbReference>
<dbReference type="InterPro" id="IPR027417">
    <property type="entry name" value="P-loop_NTPase"/>
</dbReference>
<dbReference type="CDD" id="cd03255">
    <property type="entry name" value="ABC_MJ0796_LolCDE_FtsE"/>
    <property type="match status" value="1"/>
</dbReference>
<gene>
    <name evidence="5" type="ORF">BJ968_000066</name>
</gene>
<evidence type="ECO:0000259" key="4">
    <source>
        <dbReference type="PROSITE" id="PS50893"/>
    </source>
</evidence>
<keyword evidence="1" id="KW-0813">Transport</keyword>
<dbReference type="GO" id="GO:0098796">
    <property type="term" value="C:membrane protein complex"/>
    <property type="evidence" value="ECO:0007669"/>
    <property type="project" value="UniProtKB-ARBA"/>
</dbReference>
<dbReference type="Proteomes" id="UP000521922">
    <property type="component" value="Unassembled WGS sequence"/>
</dbReference>
<dbReference type="RefSeq" id="WP_179748223.1">
    <property type="nucleotide sequence ID" value="NZ_BAAAGN010000002.1"/>
</dbReference>
<evidence type="ECO:0000256" key="2">
    <source>
        <dbReference type="ARBA" id="ARBA00022741"/>
    </source>
</evidence>
<evidence type="ECO:0000256" key="3">
    <source>
        <dbReference type="ARBA" id="ARBA00022840"/>
    </source>
</evidence>
<dbReference type="GO" id="GO:0005524">
    <property type="term" value="F:ATP binding"/>
    <property type="evidence" value="ECO:0007669"/>
    <property type="project" value="UniProtKB-KW"/>
</dbReference>
<dbReference type="PANTHER" id="PTHR24220:SF685">
    <property type="entry name" value="ABC TRANSPORTER RELATED"/>
    <property type="match status" value="1"/>
</dbReference>
<accession>A0A7Y9ARZ0</accession>
<evidence type="ECO:0000313" key="5">
    <source>
        <dbReference type="EMBL" id="NYD20526.1"/>
    </source>
</evidence>
<dbReference type="FunFam" id="3.40.50.300:FF:000032">
    <property type="entry name" value="Export ABC transporter ATP-binding protein"/>
    <property type="match status" value="1"/>
</dbReference>
<dbReference type="InterPro" id="IPR017911">
    <property type="entry name" value="MacB-like_ATP-bd"/>
</dbReference>
<keyword evidence="3 5" id="KW-0067">ATP-binding</keyword>